<reference evidence="2" key="1">
    <citation type="submission" date="2016-11" db="UniProtKB">
        <authorList>
            <consortium name="WormBaseParasite"/>
        </authorList>
    </citation>
    <scope>IDENTIFICATION</scope>
    <source>
        <strain evidence="2">KR3021</strain>
    </source>
</reference>
<protein>
    <submittedName>
        <fullName evidence="2">RING-type domain-containing protein</fullName>
    </submittedName>
</protein>
<accession>A0AC35U094</accession>
<sequence>MDFAVGSLGNGFLEEHKEKIISFLEVALRLPGPLLLELWWRKRNSNFTQMTEDVFTDESLQYLDSTRILEFVHSRNLDESAAMMLSYTVLFISALILLMPLKKLSQIYTNFVLICFSGFAHYMSISYVEGEQRSSDEYLILNNFVKLERHGSFIAAQVILAVFQTCILRLTSEFAAPVLPVYVLPIFARMSGMPKNSLNIFHNISCVLNVVLIITYVLIRVPYLIKEIQNGLKRVKTILFLRGIPYGILLIYKQVRLSEILIFSWLTMLGTKMTYEYYGKERSIEDLGSALIATIADCTSTPISLLSLAITVSQLCRFIVIFVQYVIFNNERGAERDGNQGYTEALTLLLLCAQAGLLGLKSEQKTFMLKLIFFIVLSALMQNLYNLLEPQMLSLSSSTNASRSRHTKCLIFAVSLILGPIYVSYLQIQILSVDLWCVIIVANCALTCLRTCSCTIIYFLTIVENKSLEPWEIVEDLTFYIRTITSMIELILATFVVIHGIFASFLGYWSAISLAIMIFHSYFNIWKRTQICIASIKARYTAVSQIKQLPKVAVKTLEDLEDLCCICMQEMKKEARMTPCKHIFHGYCLKKWISIKAVCPLCYKSLVSKEEAEEMQRLMQVQNINNRRHVNMIDDTTSNGTRSRTNSTDSFATSSDESSDAGIDLDSINLDRNAEIDPILPGNDWDSE</sequence>
<organism evidence="1 2">
    <name type="scientific">Rhabditophanes sp. KR3021</name>
    <dbReference type="NCBI Taxonomy" id="114890"/>
    <lineage>
        <taxon>Eukaryota</taxon>
        <taxon>Metazoa</taxon>
        <taxon>Ecdysozoa</taxon>
        <taxon>Nematoda</taxon>
        <taxon>Chromadorea</taxon>
        <taxon>Rhabditida</taxon>
        <taxon>Tylenchina</taxon>
        <taxon>Panagrolaimomorpha</taxon>
        <taxon>Strongyloidoidea</taxon>
        <taxon>Alloionematidae</taxon>
        <taxon>Rhabditophanes</taxon>
    </lineage>
</organism>
<evidence type="ECO:0000313" key="1">
    <source>
        <dbReference type="Proteomes" id="UP000095286"/>
    </source>
</evidence>
<name>A0AC35U094_9BILA</name>
<dbReference type="Proteomes" id="UP000095286">
    <property type="component" value="Unplaced"/>
</dbReference>
<dbReference type="WBParaSite" id="RSKR_0000633400.1">
    <property type="protein sequence ID" value="RSKR_0000633400.1"/>
    <property type="gene ID" value="RSKR_0000633400"/>
</dbReference>
<evidence type="ECO:0000313" key="2">
    <source>
        <dbReference type="WBParaSite" id="RSKR_0000633400.1"/>
    </source>
</evidence>
<proteinExistence type="predicted"/>